<dbReference type="EMBL" id="JYDJ01000175">
    <property type="protein sequence ID" value="KRX41279.1"/>
    <property type="molecule type" value="Genomic_DNA"/>
</dbReference>
<accession>A0A0V0TQL0</accession>
<dbReference type="Proteomes" id="UP000055048">
    <property type="component" value="Unassembled WGS sequence"/>
</dbReference>
<protein>
    <submittedName>
        <fullName evidence="1">Uncharacterized protein</fullName>
    </submittedName>
</protein>
<organism evidence="1 2">
    <name type="scientific">Trichinella murrelli</name>
    <dbReference type="NCBI Taxonomy" id="144512"/>
    <lineage>
        <taxon>Eukaryota</taxon>
        <taxon>Metazoa</taxon>
        <taxon>Ecdysozoa</taxon>
        <taxon>Nematoda</taxon>
        <taxon>Enoplea</taxon>
        <taxon>Dorylaimia</taxon>
        <taxon>Trichinellida</taxon>
        <taxon>Trichinellidae</taxon>
        <taxon>Trichinella</taxon>
    </lineage>
</organism>
<reference evidence="1 2" key="1">
    <citation type="submission" date="2015-01" db="EMBL/GenBank/DDBJ databases">
        <title>Evolution of Trichinella species and genotypes.</title>
        <authorList>
            <person name="Korhonen P.K."/>
            <person name="Edoardo P."/>
            <person name="Giuseppe L.R."/>
            <person name="Gasser R.B."/>
        </authorList>
    </citation>
    <scope>NUCLEOTIDE SEQUENCE [LARGE SCALE GENOMIC DNA]</scope>
    <source>
        <strain evidence="1">ISS417</strain>
    </source>
</reference>
<dbReference type="OrthoDB" id="5940239at2759"/>
<name>A0A0V0TQL0_9BILA</name>
<sequence>MIFYPALSSTFASTTHRAISEHIQMVIIPEYRDEIDVGGGEVGEEAKFAYDKVGRVCWENRCKIRRPWKESVLVGVTGKLYLLIKLTILLGIRGKAKHGRKSSDISLEPTALKTSEKVSAEGRLKNQKYGHLDMLCGTRLPINGLDALALYPKSYYLNVSLPLQISASATAERSYTAQKRVENYFLTTMTKERLSELMQGMIFYPALSSTFVSTTHRAISEHIQMVIIPEYRDEIDVGGGEVGEEAKFAYDKVGRVCWKNRRKIRKPWKESVLVGVTGKLYLLIKLTILLGIRGKAKHGRKSSDISFISNLPKPTYTAESAVSDFYAFILAIHKANEVRRTNNGAFNAMTDEEEQ</sequence>
<proteinExistence type="predicted"/>
<keyword evidence="2" id="KW-1185">Reference proteome</keyword>
<comment type="caution">
    <text evidence="1">The sequence shown here is derived from an EMBL/GenBank/DDBJ whole genome shotgun (WGS) entry which is preliminary data.</text>
</comment>
<evidence type="ECO:0000313" key="1">
    <source>
        <dbReference type="EMBL" id="KRX41279.1"/>
    </source>
</evidence>
<gene>
    <name evidence="1" type="ORF">T05_1909</name>
</gene>
<dbReference type="AlphaFoldDB" id="A0A0V0TQL0"/>
<evidence type="ECO:0000313" key="2">
    <source>
        <dbReference type="Proteomes" id="UP000055048"/>
    </source>
</evidence>